<feature type="compositionally biased region" description="Polar residues" evidence="1">
    <location>
        <begin position="1"/>
        <end position="10"/>
    </location>
</feature>
<evidence type="ECO:0000313" key="4">
    <source>
        <dbReference type="Proteomes" id="UP001597114"/>
    </source>
</evidence>
<accession>A0ABW4ERC2</accession>
<sequence>MPERQSSPGEVTSRPDMDGTENENGQVPEAQERASGTNGGTESAVTVGEQVAGQIDASPPATEPGPVEPTADAPTGAEPVLDATAAVEIAQPATEATGGAVVPPAQNPAARPAEQTPSGPPAEGTRAAPRPRPRPHQEPDGPDADESPTVRTAVGGSAPGDDEAPTDRTPLAAANAPATAPTRDQPRAGAPALAGRNAGGPAQGEAPTTAVRAGGTAPATAGRSASTAWFNPVDQEATQMIPRAVAPAAPAPIPPAPAPAAPPQPAEPATERIPLVPPVGSATAFLAPSVDATTTSIASPPMPPPTGGPGPQAAAPGEPPVRKRKRRILLLTGMVGALALLYVGDLVINSGSMPRGVTVAGVRVGGLGLDEAEQRLHSEIDPRTQQPIQVSVGEARSEIDPAAAGLAIDWDATLAEAESQPLNPITRITSFFSEREVGVVTRSDGEALNAALEELSPIVDKAPVEGSVRFDGTEPVPVDPVPGQKLDVPAAAGVLQNEWAVGLPVALPLTVLPPSTSPEDVVAAIDQVARPAVSGPVEMIGEGGTTGTVTPEVIASALTFRADAGNLVPEINAAAITDALKPQLAESERPGRDASLDFSSGRPVVVPSQDGRGVDYEASLAPLLDVLTGTGEREITAVYGDQPAELTTEELNALGITGVIGEFTTGGFAADSGRNIKRAAEQINGMIVKPGETFSLNQATEPRDASHGYVEAGIISDGHASRGIGGGVSQVATTLYNASYFAGMANVAHKEHSFYISRYPAGREATVFEGSIDLKFRNDNPTGVMIQTVWTPSSLTVRLYGTKVYEVTSTPGPRTNPTAPTTVTIPAGEPCSPSQGAPGFTITDTRTLRNISTGEARHETRTVRYNPSPIVVCGP</sequence>
<feature type="region of interest" description="Disordered" evidence="1">
    <location>
        <begin position="1"/>
        <end position="274"/>
    </location>
</feature>
<dbReference type="InterPro" id="IPR022029">
    <property type="entry name" value="YoaR-like_PG-bd"/>
</dbReference>
<gene>
    <name evidence="3" type="ORF">ACFSJD_11580</name>
</gene>
<dbReference type="RefSeq" id="WP_344720235.1">
    <property type="nucleotide sequence ID" value="NZ_BAAAUS010000006.1"/>
</dbReference>
<evidence type="ECO:0000256" key="1">
    <source>
        <dbReference type="SAM" id="MobiDB-lite"/>
    </source>
</evidence>
<feature type="compositionally biased region" description="Pro residues" evidence="1">
    <location>
        <begin position="249"/>
        <end position="266"/>
    </location>
</feature>
<feature type="domain" description="YoaR-like putative peptidoglycan binding" evidence="2">
    <location>
        <begin position="551"/>
        <end position="635"/>
    </location>
</feature>
<evidence type="ECO:0000259" key="2">
    <source>
        <dbReference type="Pfam" id="PF12229"/>
    </source>
</evidence>
<feature type="compositionally biased region" description="Basic and acidic residues" evidence="1">
    <location>
        <begin position="586"/>
        <end position="595"/>
    </location>
</feature>
<dbReference type="InterPro" id="IPR007391">
    <property type="entry name" value="Vancomycin_resist_VanW"/>
</dbReference>
<comment type="caution">
    <text evidence="3">The sequence shown here is derived from an EMBL/GenBank/DDBJ whole genome shotgun (WGS) entry which is preliminary data.</text>
</comment>
<evidence type="ECO:0000313" key="3">
    <source>
        <dbReference type="EMBL" id="MFD1518134.1"/>
    </source>
</evidence>
<dbReference type="Pfam" id="PF12229">
    <property type="entry name" value="PG_binding_4"/>
    <property type="match status" value="1"/>
</dbReference>
<reference evidence="4" key="1">
    <citation type="journal article" date="2019" name="Int. J. Syst. Evol. Microbiol.">
        <title>The Global Catalogue of Microorganisms (GCM) 10K type strain sequencing project: providing services to taxonomists for standard genome sequencing and annotation.</title>
        <authorList>
            <consortium name="The Broad Institute Genomics Platform"/>
            <consortium name="The Broad Institute Genome Sequencing Center for Infectious Disease"/>
            <person name="Wu L."/>
            <person name="Ma J."/>
        </authorList>
    </citation>
    <scope>NUCLEOTIDE SEQUENCE [LARGE SCALE GENOMIC DNA]</scope>
    <source>
        <strain evidence="4">CCM 7043</strain>
    </source>
</reference>
<feature type="region of interest" description="Disordered" evidence="1">
    <location>
        <begin position="584"/>
        <end position="604"/>
    </location>
</feature>
<dbReference type="Proteomes" id="UP001597114">
    <property type="component" value="Unassembled WGS sequence"/>
</dbReference>
<feature type="compositionally biased region" description="Low complexity" evidence="1">
    <location>
        <begin position="206"/>
        <end position="228"/>
    </location>
</feature>
<dbReference type="Pfam" id="PF04294">
    <property type="entry name" value="VanW"/>
    <property type="match status" value="1"/>
</dbReference>
<organism evidence="3 4">
    <name type="scientific">Pseudonocardia yunnanensis</name>
    <dbReference type="NCBI Taxonomy" id="58107"/>
    <lineage>
        <taxon>Bacteria</taxon>
        <taxon>Bacillati</taxon>
        <taxon>Actinomycetota</taxon>
        <taxon>Actinomycetes</taxon>
        <taxon>Pseudonocardiales</taxon>
        <taxon>Pseudonocardiaceae</taxon>
        <taxon>Pseudonocardia</taxon>
    </lineage>
</organism>
<feature type="region of interest" description="Disordered" evidence="1">
    <location>
        <begin position="294"/>
        <end position="321"/>
    </location>
</feature>
<proteinExistence type="predicted"/>
<feature type="compositionally biased region" description="Low complexity" evidence="1">
    <location>
        <begin position="169"/>
        <end position="182"/>
    </location>
</feature>
<dbReference type="PANTHER" id="PTHR35788">
    <property type="entry name" value="EXPORTED PROTEIN-RELATED"/>
    <property type="match status" value="1"/>
</dbReference>
<dbReference type="PANTHER" id="PTHR35788:SF1">
    <property type="entry name" value="EXPORTED PROTEIN"/>
    <property type="match status" value="1"/>
</dbReference>
<keyword evidence="4" id="KW-1185">Reference proteome</keyword>
<name>A0ABW4ERC2_9PSEU</name>
<dbReference type="InterPro" id="IPR052913">
    <property type="entry name" value="Glycopeptide_resist_protein"/>
</dbReference>
<dbReference type="EMBL" id="JBHUCO010000012">
    <property type="protein sequence ID" value="MFD1518134.1"/>
    <property type="molecule type" value="Genomic_DNA"/>
</dbReference>
<protein>
    <submittedName>
        <fullName evidence="3">VanW family protein</fullName>
    </submittedName>
</protein>
<feature type="compositionally biased region" description="Polar residues" evidence="1">
    <location>
        <begin position="34"/>
        <end position="44"/>
    </location>
</feature>